<dbReference type="InterPro" id="IPR042266">
    <property type="entry name" value="PPPDE_sf"/>
</dbReference>
<feature type="domain" description="PPPDE" evidence="4">
    <location>
        <begin position="18"/>
        <end position="155"/>
    </location>
</feature>
<keyword evidence="6" id="KW-1185">Reference proteome</keyword>
<evidence type="ECO:0000256" key="1">
    <source>
        <dbReference type="ARBA" id="ARBA00008140"/>
    </source>
</evidence>
<evidence type="ECO:0000256" key="2">
    <source>
        <dbReference type="ARBA" id="ARBA00022670"/>
    </source>
</evidence>
<keyword evidence="2" id="KW-0645">Protease</keyword>
<gene>
    <name evidence="5" type="ORF">LLUT_LOCUS26985</name>
</gene>
<sequence>MLCNKSSQNDVVLCSGSVPVYLNVYDLTSINGCSYWVGLGIYHSGVQVNDVEYAFGAHESPSSGIYEGVPKRSESFKFRKSILIGKTNMRNGEVRDLMKELGAEYRGNAYHLITKNCNHFCNDACVKLTGNHIPNWVNRLARIGLMLNCILPVTLKSTKVRDHTIEDKQMQHEGKKKPLTCDSNISLPLMIEYFNLDD</sequence>
<comment type="similarity">
    <text evidence="1">Belongs to the DeSI family.</text>
</comment>
<organism evidence="5 6">
    <name type="scientific">Lupinus luteus</name>
    <name type="common">European yellow lupine</name>
    <dbReference type="NCBI Taxonomy" id="3873"/>
    <lineage>
        <taxon>Eukaryota</taxon>
        <taxon>Viridiplantae</taxon>
        <taxon>Streptophyta</taxon>
        <taxon>Embryophyta</taxon>
        <taxon>Tracheophyta</taxon>
        <taxon>Spermatophyta</taxon>
        <taxon>Magnoliopsida</taxon>
        <taxon>eudicotyledons</taxon>
        <taxon>Gunneridae</taxon>
        <taxon>Pentapetalae</taxon>
        <taxon>rosids</taxon>
        <taxon>fabids</taxon>
        <taxon>Fabales</taxon>
        <taxon>Fabaceae</taxon>
        <taxon>Papilionoideae</taxon>
        <taxon>50 kb inversion clade</taxon>
        <taxon>genistoids sensu lato</taxon>
        <taxon>core genistoids</taxon>
        <taxon>Genisteae</taxon>
        <taxon>Lupinus</taxon>
    </lineage>
</organism>
<dbReference type="Gene3D" id="3.90.1720.30">
    <property type="entry name" value="PPPDE domains"/>
    <property type="match status" value="1"/>
</dbReference>
<dbReference type="PANTHER" id="PTHR12378:SF52">
    <property type="entry name" value="F23A5.4 PROTEIN"/>
    <property type="match status" value="1"/>
</dbReference>
<evidence type="ECO:0000313" key="5">
    <source>
        <dbReference type="EMBL" id="CAL0325925.1"/>
    </source>
</evidence>
<evidence type="ECO:0000313" key="6">
    <source>
        <dbReference type="Proteomes" id="UP001497480"/>
    </source>
</evidence>
<dbReference type="EMBL" id="CAXHTB010000019">
    <property type="protein sequence ID" value="CAL0325925.1"/>
    <property type="molecule type" value="Genomic_DNA"/>
</dbReference>
<protein>
    <recommendedName>
        <fullName evidence="4">PPPDE domain-containing protein</fullName>
    </recommendedName>
</protein>
<dbReference type="Proteomes" id="UP001497480">
    <property type="component" value="Unassembled WGS sequence"/>
</dbReference>
<keyword evidence="3" id="KW-0378">Hydrolase</keyword>
<dbReference type="SMART" id="SM01179">
    <property type="entry name" value="DUF862"/>
    <property type="match status" value="1"/>
</dbReference>
<name>A0AAV1XW02_LUPLU</name>
<comment type="caution">
    <text evidence="5">The sequence shown here is derived from an EMBL/GenBank/DDBJ whole genome shotgun (WGS) entry which is preliminary data.</text>
</comment>
<proteinExistence type="inferred from homology"/>
<dbReference type="GO" id="GO:0016579">
    <property type="term" value="P:protein deubiquitination"/>
    <property type="evidence" value="ECO:0007669"/>
    <property type="project" value="TreeGrafter"/>
</dbReference>
<dbReference type="GO" id="GO:0101005">
    <property type="term" value="F:deubiquitinase activity"/>
    <property type="evidence" value="ECO:0007669"/>
    <property type="project" value="TreeGrafter"/>
</dbReference>
<dbReference type="InterPro" id="IPR008580">
    <property type="entry name" value="PPPDE_dom"/>
</dbReference>
<reference evidence="5 6" key="1">
    <citation type="submission" date="2024-03" db="EMBL/GenBank/DDBJ databases">
        <authorList>
            <person name="Martinez-Hernandez J."/>
        </authorList>
    </citation>
    <scope>NUCLEOTIDE SEQUENCE [LARGE SCALE GENOMIC DNA]</scope>
</reference>
<dbReference type="PROSITE" id="PS51858">
    <property type="entry name" value="PPPDE"/>
    <property type="match status" value="1"/>
</dbReference>
<dbReference type="Pfam" id="PF05903">
    <property type="entry name" value="Peptidase_C97"/>
    <property type="match status" value="1"/>
</dbReference>
<dbReference type="GO" id="GO:0006508">
    <property type="term" value="P:proteolysis"/>
    <property type="evidence" value="ECO:0007669"/>
    <property type="project" value="UniProtKB-KW"/>
</dbReference>
<dbReference type="PANTHER" id="PTHR12378">
    <property type="entry name" value="DESUMOYLATING ISOPEPTIDASE"/>
    <property type="match status" value="1"/>
</dbReference>
<evidence type="ECO:0000256" key="3">
    <source>
        <dbReference type="ARBA" id="ARBA00022801"/>
    </source>
</evidence>
<accession>A0AAV1XW02</accession>
<evidence type="ECO:0000259" key="4">
    <source>
        <dbReference type="PROSITE" id="PS51858"/>
    </source>
</evidence>
<dbReference type="AlphaFoldDB" id="A0AAV1XW02"/>